<dbReference type="Gene3D" id="3.30.420.10">
    <property type="entry name" value="Ribonuclease H-like superfamily/Ribonuclease H"/>
    <property type="match status" value="1"/>
</dbReference>
<dbReference type="PANTHER" id="PTHR46889:SF4">
    <property type="entry name" value="TRANSPOSASE INSO FOR INSERTION SEQUENCE ELEMENT IS911B-RELATED"/>
    <property type="match status" value="1"/>
</dbReference>
<dbReference type="GO" id="GO:0003676">
    <property type="term" value="F:nucleic acid binding"/>
    <property type="evidence" value="ECO:0007669"/>
    <property type="project" value="InterPro"/>
</dbReference>
<proteinExistence type="predicted"/>
<evidence type="ECO:0000259" key="2">
    <source>
        <dbReference type="PROSITE" id="PS50994"/>
    </source>
</evidence>
<accession>A0A6H9GLI5</accession>
<dbReference type="EMBL" id="BJCH01000039">
    <property type="protein sequence ID" value="GCL47266.1"/>
    <property type="molecule type" value="Genomic_DNA"/>
</dbReference>
<dbReference type="InterPro" id="IPR050900">
    <property type="entry name" value="Transposase_IS3/IS150/IS904"/>
</dbReference>
<dbReference type="PANTHER" id="PTHR46889">
    <property type="entry name" value="TRANSPOSASE INSF FOR INSERTION SEQUENCE IS3B-RELATED"/>
    <property type="match status" value="1"/>
</dbReference>
<dbReference type="PROSITE" id="PS50994">
    <property type="entry name" value="INTEGRASE"/>
    <property type="match status" value="1"/>
</dbReference>
<dbReference type="InterPro" id="IPR036397">
    <property type="entry name" value="RNaseH_sf"/>
</dbReference>
<evidence type="ECO:0000256" key="1">
    <source>
        <dbReference type="ARBA" id="ARBA00002286"/>
    </source>
</evidence>
<comment type="caution">
    <text evidence="3">The sequence shown here is derived from an EMBL/GenBank/DDBJ whole genome shotgun (WGS) entry which is preliminary data.</text>
</comment>
<feature type="domain" description="Integrase catalytic" evidence="2">
    <location>
        <begin position="102"/>
        <end position="265"/>
    </location>
</feature>
<dbReference type="InterPro" id="IPR001584">
    <property type="entry name" value="Integrase_cat-core"/>
</dbReference>
<dbReference type="AlphaFoldDB" id="A0A6H9GLI5"/>
<protein>
    <submittedName>
        <fullName evidence="3">Integrase, catalytic region</fullName>
    </submittedName>
</protein>
<dbReference type="GO" id="GO:0015074">
    <property type="term" value="P:DNA integration"/>
    <property type="evidence" value="ECO:0007669"/>
    <property type="project" value="InterPro"/>
</dbReference>
<gene>
    <name evidence="3" type="ORF">NIES3787_29720</name>
</gene>
<dbReference type="Proteomes" id="UP000438874">
    <property type="component" value="Unassembled WGS sequence"/>
</dbReference>
<dbReference type="Pfam" id="PF13333">
    <property type="entry name" value="rve_2"/>
    <property type="match status" value="1"/>
</dbReference>
<organism evidence="3 4">
    <name type="scientific">Microcystis aeruginosa NIES-3787</name>
    <dbReference type="NCBI Taxonomy" id="2517782"/>
    <lineage>
        <taxon>Bacteria</taxon>
        <taxon>Bacillati</taxon>
        <taxon>Cyanobacteriota</taxon>
        <taxon>Cyanophyceae</taxon>
        <taxon>Oscillatoriophycideae</taxon>
        <taxon>Chroococcales</taxon>
        <taxon>Microcystaceae</taxon>
        <taxon>Microcystis</taxon>
    </lineage>
</organism>
<dbReference type="Pfam" id="PF13276">
    <property type="entry name" value="HTH_21"/>
    <property type="match status" value="1"/>
</dbReference>
<dbReference type="InterPro" id="IPR048020">
    <property type="entry name" value="Transpos_IS3"/>
</dbReference>
<dbReference type="NCBIfam" id="NF033516">
    <property type="entry name" value="transpos_IS3"/>
    <property type="match status" value="1"/>
</dbReference>
<comment type="function">
    <text evidence="1">Involved in the transposition of the insertion sequence.</text>
</comment>
<dbReference type="Pfam" id="PF00665">
    <property type="entry name" value="rve"/>
    <property type="match status" value="1"/>
</dbReference>
<dbReference type="InterPro" id="IPR012337">
    <property type="entry name" value="RNaseH-like_sf"/>
</dbReference>
<evidence type="ECO:0000313" key="3">
    <source>
        <dbReference type="EMBL" id="GCL47266.1"/>
    </source>
</evidence>
<name>A0A6H9GLI5_MICAE</name>
<reference evidence="3 4" key="1">
    <citation type="submission" date="2019-02" db="EMBL/GenBank/DDBJ databases">
        <title>Draft genome sequence of Arthrospira platensis NIES-3787.</title>
        <authorList>
            <person name="Yamaguchi H."/>
            <person name="Suzuki S."/>
            <person name="Kawachi M."/>
        </authorList>
    </citation>
    <scope>NUCLEOTIDE SEQUENCE [LARGE SCALE GENOMIC DNA]</scope>
    <source>
        <strain evidence="3 4">NIES-3787</strain>
    </source>
</reference>
<evidence type="ECO:0000313" key="4">
    <source>
        <dbReference type="Proteomes" id="UP000438874"/>
    </source>
</evidence>
<dbReference type="SUPFAM" id="SSF53098">
    <property type="entry name" value="Ribonuclease H-like"/>
    <property type="match status" value="1"/>
</dbReference>
<dbReference type="InterPro" id="IPR025948">
    <property type="entry name" value="HTH-like_dom"/>
</dbReference>
<sequence length="271" mass="31871">MMAVHPSGYYAWLETPHCARTIDDKRLLGHIKQSWLESGSVYGYRKVRDDLLALGETCGKHRVYRLMRQEKLRSQTGYHRRPSPQGGPAAVMAPNHLQQQFDVHEPNRVWVTDITYIRTYEGWLFLSAVLDLFSRQVIGWSMGPRMDRDLAINALLMAVWRRQPQSTVMVHSDQGSQFSSYDWQAFLKAHNLQPSMSRRGNCHDNAVAESFFQLLKRERIRRKIYATRNEARQDVFDYIEMFYNPKRRHGVSNRLSPVEYEKQYFERLASV</sequence>